<dbReference type="Proteomes" id="UP000316252">
    <property type="component" value="Unassembled WGS sequence"/>
</dbReference>
<dbReference type="PANTHER" id="PTHR43553">
    <property type="entry name" value="HEAVY METAL TRANSPORTER"/>
    <property type="match status" value="1"/>
</dbReference>
<dbReference type="SMART" id="SM00382">
    <property type="entry name" value="AAA"/>
    <property type="match status" value="2"/>
</dbReference>
<dbReference type="AlphaFoldDB" id="A0A506XZT0"/>
<evidence type="ECO:0000259" key="6">
    <source>
        <dbReference type="PROSITE" id="PS50893"/>
    </source>
</evidence>
<keyword evidence="2" id="KW-0813">Transport</keyword>
<dbReference type="PROSITE" id="PS00211">
    <property type="entry name" value="ABC_TRANSPORTER_1"/>
    <property type="match status" value="2"/>
</dbReference>
<dbReference type="PROSITE" id="PS50893">
    <property type="entry name" value="ABC_TRANSPORTER_2"/>
    <property type="match status" value="2"/>
</dbReference>
<proteinExistence type="inferred from homology"/>
<feature type="region of interest" description="Disordered" evidence="5">
    <location>
        <begin position="233"/>
        <end position="263"/>
    </location>
</feature>
<evidence type="ECO:0000256" key="3">
    <source>
        <dbReference type="ARBA" id="ARBA00022741"/>
    </source>
</evidence>
<organism evidence="7 8">
    <name type="scientific">Schumannella soli</name>
    <dbReference type="NCBI Taxonomy" id="2590779"/>
    <lineage>
        <taxon>Bacteria</taxon>
        <taxon>Bacillati</taxon>
        <taxon>Actinomycetota</taxon>
        <taxon>Actinomycetes</taxon>
        <taxon>Micrococcales</taxon>
        <taxon>Microbacteriaceae</taxon>
        <taxon>Schumannella</taxon>
    </lineage>
</organism>
<gene>
    <name evidence="7" type="ORF">FJ657_13535</name>
</gene>
<sequence>MSGLDLRIDAGERVLLLGPSGAGKSTLLAALAGVLGGDEDGQAEGELLVAGRRPLEARGLAGLVLQDPDAQMIMARAGDDTAFGPENLALPRGEIWHRVARAQRAVGLHLDFDRETHRLSGGQKQRLALAGVLAMRPELLLLDEPTANLDPEGAIEVRDAVAAVLRDTGATAVIVEHRVELWWELATRVVVLDPAGGLLADTTPERAVGELAAELSARGVWLPGRRLAAAPIPTPSATSALTPSVSAPAPAASTESARRDGGSPLLSARGLAVARQRGTSVQAGIDLDLAAGEVLAITGPNGVGKSTLALTLAGLLPPEGGELVAHPDLADGAAPAPWRWRSRQLLTRIGAVFQNPEHQFLGSTVRAELAIGPSELRRPRAEIEARVDELLERLHLAPLAAASPFSLSGGQKRRLSVATALATRPRILVLDEPTFGQDATGWRELVALLDEVREAGSAVVAVTHDRELIAALGARELRLDGGADAVQAADTGVRS</sequence>
<dbReference type="InterPro" id="IPR003593">
    <property type="entry name" value="AAA+_ATPase"/>
</dbReference>
<dbReference type="InterPro" id="IPR003439">
    <property type="entry name" value="ABC_transporter-like_ATP-bd"/>
</dbReference>
<feature type="domain" description="ABC transporter" evidence="6">
    <location>
        <begin position="266"/>
        <end position="495"/>
    </location>
</feature>
<dbReference type="InterPro" id="IPR027417">
    <property type="entry name" value="P-loop_NTPase"/>
</dbReference>
<dbReference type="PANTHER" id="PTHR43553:SF19">
    <property type="entry name" value="HMP_THIAMINE IMPORT ATP-BINDING PROTEIN YKOD-RELATED"/>
    <property type="match status" value="1"/>
</dbReference>
<dbReference type="InterPro" id="IPR050095">
    <property type="entry name" value="ECF_ABC_transporter_ATP-bd"/>
</dbReference>
<keyword evidence="4 7" id="KW-0067">ATP-binding</keyword>
<evidence type="ECO:0000256" key="5">
    <source>
        <dbReference type="SAM" id="MobiDB-lite"/>
    </source>
</evidence>
<feature type="compositionally biased region" description="Low complexity" evidence="5">
    <location>
        <begin position="233"/>
        <end position="255"/>
    </location>
</feature>
<dbReference type="OrthoDB" id="501320at2"/>
<keyword evidence="8" id="KW-1185">Reference proteome</keyword>
<dbReference type="EMBL" id="VHQG01000004">
    <property type="protein sequence ID" value="TPW74910.1"/>
    <property type="molecule type" value="Genomic_DNA"/>
</dbReference>
<dbReference type="GO" id="GO:0043190">
    <property type="term" value="C:ATP-binding cassette (ABC) transporter complex"/>
    <property type="evidence" value="ECO:0007669"/>
    <property type="project" value="TreeGrafter"/>
</dbReference>
<feature type="domain" description="ABC transporter" evidence="6">
    <location>
        <begin position="1"/>
        <end position="220"/>
    </location>
</feature>
<evidence type="ECO:0000256" key="4">
    <source>
        <dbReference type="ARBA" id="ARBA00022840"/>
    </source>
</evidence>
<dbReference type="Gene3D" id="3.40.50.300">
    <property type="entry name" value="P-loop containing nucleotide triphosphate hydrolases"/>
    <property type="match status" value="2"/>
</dbReference>
<name>A0A506XZT0_9MICO</name>
<comment type="caution">
    <text evidence="7">The sequence shown here is derived from an EMBL/GenBank/DDBJ whole genome shotgun (WGS) entry which is preliminary data.</text>
</comment>
<comment type="similarity">
    <text evidence="1">Belongs to the ABC transporter superfamily.</text>
</comment>
<dbReference type="InterPro" id="IPR015856">
    <property type="entry name" value="ABC_transpr_CbiO/EcfA_su"/>
</dbReference>
<evidence type="ECO:0000256" key="1">
    <source>
        <dbReference type="ARBA" id="ARBA00005417"/>
    </source>
</evidence>
<dbReference type="GO" id="GO:0016887">
    <property type="term" value="F:ATP hydrolysis activity"/>
    <property type="evidence" value="ECO:0007669"/>
    <property type="project" value="InterPro"/>
</dbReference>
<dbReference type="SUPFAM" id="SSF52540">
    <property type="entry name" value="P-loop containing nucleoside triphosphate hydrolases"/>
    <property type="match status" value="2"/>
</dbReference>
<protein>
    <submittedName>
        <fullName evidence="7">ABC transporter ATP-binding protein</fullName>
    </submittedName>
</protein>
<dbReference type="GO" id="GO:0042626">
    <property type="term" value="F:ATPase-coupled transmembrane transporter activity"/>
    <property type="evidence" value="ECO:0007669"/>
    <property type="project" value="TreeGrafter"/>
</dbReference>
<evidence type="ECO:0000256" key="2">
    <source>
        <dbReference type="ARBA" id="ARBA00022448"/>
    </source>
</evidence>
<reference evidence="7 8" key="1">
    <citation type="submission" date="2019-06" db="EMBL/GenBank/DDBJ databases">
        <authorList>
            <person name="Li F."/>
        </authorList>
    </citation>
    <scope>NUCLEOTIDE SEQUENCE [LARGE SCALE GENOMIC DNA]</scope>
    <source>
        <strain evidence="7 8">10F1D-1</strain>
    </source>
</reference>
<dbReference type="InterPro" id="IPR017871">
    <property type="entry name" value="ABC_transporter-like_CS"/>
</dbReference>
<accession>A0A506XZT0</accession>
<dbReference type="GO" id="GO:0005524">
    <property type="term" value="F:ATP binding"/>
    <property type="evidence" value="ECO:0007669"/>
    <property type="project" value="UniProtKB-KW"/>
</dbReference>
<keyword evidence="3" id="KW-0547">Nucleotide-binding</keyword>
<dbReference type="CDD" id="cd03225">
    <property type="entry name" value="ABC_cobalt_CbiO_domain1"/>
    <property type="match status" value="2"/>
</dbReference>
<evidence type="ECO:0000313" key="8">
    <source>
        <dbReference type="Proteomes" id="UP000316252"/>
    </source>
</evidence>
<dbReference type="Pfam" id="PF00005">
    <property type="entry name" value="ABC_tran"/>
    <property type="match status" value="2"/>
</dbReference>
<evidence type="ECO:0000313" key="7">
    <source>
        <dbReference type="EMBL" id="TPW74910.1"/>
    </source>
</evidence>